<organism evidence="3 4">
    <name type="scientific">Allorhodopirellula heiligendammensis</name>
    <dbReference type="NCBI Taxonomy" id="2714739"/>
    <lineage>
        <taxon>Bacteria</taxon>
        <taxon>Pseudomonadati</taxon>
        <taxon>Planctomycetota</taxon>
        <taxon>Planctomycetia</taxon>
        <taxon>Pirellulales</taxon>
        <taxon>Pirellulaceae</taxon>
        <taxon>Allorhodopirellula</taxon>
    </lineage>
</organism>
<feature type="compositionally biased region" description="Basic and acidic residues" evidence="1">
    <location>
        <begin position="69"/>
        <end position="89"/>
    </location>
</feature>
<dbReference type="EMBL" id="SJPU01000002">
    <property type="protein sequence ID" value="TWU16627.1"/>
    <property type="molecule type" value="Genomic_DNA"/>
</dbReference>
<feature type="region of interest" description="Disordered" evidence="1">
    <location>
        <begin position="68"/>
        <end position="106"/>
    </location>
</feature>
<dbReference type="AlphaFoldDB" id="A0A5C6BY82"/>
<accession>A0A5C6BY82</accession>
<evidence type="ECO:0000256" key="2">
    <source>
        <dbReference type="SAM" id="SignalP"/>
    </source>
</evidence>
<evidence type="ECO:0000313" key="4">
    <source>
        <dbReference type="Proteomes" id="UP000319908"/>
    </source>
</evidence>
<sequence length="305" mass="32879">MRRFLLILLGLLGTAQPAVRAEAPFLSPRVGADSLSSLLASPEEPSTFGIRFVACLADDDSLALIDVDDQTHDKESNSNQADGRDEQQRTESLVKPSPRRDGHPATAGRIVEAVDSATSDDAVANAISPRDLKHAMSAVDDARVRARLAELNKPATLLTVAPPPVTAGDEPVNRAAVVFDQSPYWILGGPSVPPPPQRVHVVFHHNPTYFQELNLERCGKLDCARCGYLQNLYSSVWFIGNTSLLPFRLAAQPPCECVAAYGDCPTCHQYQCPVEPLQVGDSCLATSRGTLSQSAALAGFILLLW</sequence>
<evidence type="ECO:0000313" key="3">
    <source>
        <dbReference type="EMBL" id="TWU16627.1"/>
    </source>
</evidence>
<comment type="caution">
    <text evidence="3">The sequence shown here is derived from an EMBL/GenBank/DDBJ whole genome shotgun (WGS) entry which is preliminary data.</text>
</comment>
<keyword evidence="4" id="KW-1185">Reference proteome</keyword>
<dbReference type="OrthoDB" id="288935at2"/>
<dbReference type="Proteomes" id="UP000319908">
    <property type="component" value="Unassembled WGS sequence"/>
</dbReference>
<evidence type="ECO:0000256" key="1">
    <source>
        <dbReference type="SAM" id="MobiDB-lite"/>
    </source>
</evidence>
<feature type="signal peptide" evidence="2">
    <location>
        <begin position="1"/>
        <end position="20"/>
    </location>
</feature>
<reference evidence="3 4" key="1">
    <citation type="journal article" date="2020" name="Antonie Van Leeuwenhoek">
        <title>Rhodopirellula heiligendammensis sp. nov., Rhodopirellula pilleata sp. nov., and Rhodopirellula solitaria sp. nov. isolated from natural or artificial marine surfaces in Northern Germany and California, USA, and emended description of the genus Rhodopirellula.</title>
        <authorList>
            <person name="Kallscheuer N."/>
            <person name="Wiegand S."/>
            <person name="Jogler M."/>
            <person name="Boedeker C."/>
            <person name="Peeters S.H."/>
            <person name="Rast P."/>
            <person name="Heuer A."/>
            <person name="Jetten M.S.M."/>
            <person name="Rohde M."/>
            <person name="Jogler C."/>
        </authorList>
    </citation>
    <scope>NUCLEOTIDE SEQUENCE [LARGE SCALE GENOMIC DNA]</scope>
    <source>
        <strain evidence="3 4">Poly21</strain>
    </source>
</reference>
<feature type="chain" id="PRO_5022990207" evidence="2">
    <location>
        <begin position="21"/>
        <end position="305"/>
    </location>
</feature>
<protein>
    <submittedName>
        <fullName evidence="3">Uncharacterized protein</fullName>
    </submittedName>
</protein>
<gene>
    <name evidence="3" type="ORF">Poly21_38320</name>
</gene>
<name>A0A5C6BY82_9BACT</name>
<keyword evidence="2" id="KW-0732">Signal</keyword>
<dbReference type="RefSeq" id="WP_146408239.1">
    <property type="nucleotide sequence ID" value="NZ_SJPU01000002.1"/>
</dbReference>
<proteinExistence type="predicted"/>